<dbReference type="GO" id="GO:0016020">
    <property type="term" value="C:membrane"/>
    <property type="evidence" value="ECO:0007669"/>
    <property type="project" value="UniProtKB-SubCell"/>
</dbReference>
<feature type="transmembrane region" description="Helical" evidence="7">
    <location>
        <begin position="12"/>
        <end position="36"/>
    </location>
</feature>
<dbReference type="EMBL" id="JARIHO010000008">
    <property type="protein sequence ID" value="KAJ7357075.1"/>
    <property type="molecule type" value="Genomic_DNA"/>
</dbReference>
<dbReference type="AlphaFoldDB" id="A0AAD7EXA6"/>
<dbReference type="PANTHER" id="PTHR40021">
    <property type="entry name" value="DEFECT AT LOW TEMPERATURE PROTEIN 1"/>
    <property type="match status" value="1"/>
</dbReference>
<evidence type="ECO:0000313" key="9">
    <source>
        <dbReference type="Proteomes" id="UP001218218"/>
    </source>
</evidence>
<organism evidence="8 9">
    <name type="scientific">Mycena albidolilacea</name>
    <dbReference type="NCBI Taxonomy" id="1033008"/>
    <lineage>
        <taxon>Eukaryota</taxon>
        <taxon>Fungi</taxon>
        <taxon>Dikarya</taxon>
        <taxon>Basidiomycota</taxon>
        <taxon>Agaricomycotina</taxon>
        <taxon>Agaricomycetes</taxon>
        <taxon>Agaricomycetidae</taxon>
        <taxon>Agaricales</taxon>
        <taxon>Marasmiineae</taxon>
        <taxon>Mycenaceae</taxon>
        <taxon>Mycena</taxon>
    </lineage>
</organism>
<gene>
    <name evidence="7" type="primary">DLT1</name>
    <name evidence="8" type="ORF">DFH08DRAFT_473386</name>
</gene>
<sequence length="252" mass="28569">MKKVLRILSNITYGLFLILTIIFVGLSCVALLAQAVRHAPTRDWTRNVNALVIGVSYATVLVISLLFCVKRRLAVRIRLQRISKAYTIIRRGDVPNSVHEYMTQEYMRTCLVSRESLPTDVFHPGWGRPGTKYEGVRFRRALLDTIPEIDALAHAVIPAHPPLKPHARMLHHFRFIVPLLNSNTDDEDEEFTPLHYYDSAIQLARNAAEEPTEEEFLLGMQAADEIRKSLNDCRLEALEASITDFDGSTAES</sequence>
<evidence type="ECO:0000256" key="3">
    <source>
        <dbReference type="ARBA" id="ARBA00021353"/>
    </source>
</evidence>
<keyword evidence="6 7" id="KW-0472">Membrane</keyword>
<comment type="caution">
    <text evidence="8">The sequence shown here is derived from an EMBL/GenBank/DDBJ whole genome shotgun (WGS) entry which is preliminary data.</text>
</comment>
<name>A0AAD7EXA6_9AGAR</name>
<evidence type="ECO:0000313" key="8">
    <source>
        <dbReference type="EMBL" id="KAJ7357075.1"/>
    </source>
</evidence>
<comment type="similarity">
    <text evidence="2 7">Belongs to the DLT1 family.</text>
</comment>
<reference evidence="8" key="1">
    <citation type="submission" date="2023-03" db="EMBL/GenBank/DDBJ databases">
        <title>Massive genome expansion in bonnet fungi (Mycena s.s.) driven by repeated elements and novel gene families across ecological guilds.</title>
        <authorList>
            <consortium name="Lawrence Berkeley National Laboratory"/>
            <person name="Harder C.B."/>
            <person name="Miyauchi S."/>
            <person name="Viragh M."/>
            <person name="Kuo A."/>
            <person name="Thoen E."/>
            <person name="Andreopoulos B."/>
            <person name="Lu D."/>
            <person name="Skrede I."/>
            <person name="Drula E."/>
            <person name="Henrissat B."/>
            <person name="Morin E."/>
            <person name="Kohler A."/>
            <person name="Barry K."/>
            <person name="LaButti K."/>
            <person name="Morin E."/>
            <person name="Salamov A."/>
            <person name="Lipzen A."/>
            <person name="Mereny Z."/>
            <person name="Hegedus B."/>
            <person name="Baldrian P."/>
            <person name="Stursova M."/>
            <person name="Weitz H."/>
            <person name="Taylor A."/>
            <person name="Grigoriev I.V."/>
            <person name="Nagy L.G."/>
            <person name="Martin F."/>
            <person name="Kauserud H."/>
        </authorList>
    </citation>
    <scope>NUCLEOTIDE SEQUENCE</scope>
    <source>
        <strain evidence="8">CBHHK002</strain>
    </source>
</reference>
<comment type="subcellular location">
    <subcellularLocation>
        <location evidence="7">Membrane</location>
        <topology evidence="7">Multi-pass membrane protein</topology>
    </subcellularLocation>
</comment>
<evidence type="ECO:0000256" key="5">
    <source>
        <dbReference type="ARBA" id="ARBA00022989"/>
    </source>
</evidence>
<evidence type="ECO:0000256" key="4">
    <source>
        <dbReference type="ARBA" id="ARBA00022692"/>
    </source>
</evidence>
<protein>
    <recommendedName>
        <fullName evidence="3 7">Defect at low temperature protein 1</fullName>
    </recommendedName>
</protein>
<evidence type="ECO:0000256" key="2">
    <source>
        <dbReference type="ARBA" id="ARBA00005550"/>
    </source>
</evidence>
<keyword evidence="4 7" id="KW-0812">Transmembrane</keyword>
<keyword evidence="5 7" id="KW-1133">Transmembrane helix</keyword>
<accession>A0AAD7EXA6</accession>
<dbReference type="InterPro" id="IPR038869">
    <property type="entry name" value="DLT1"/>
</dbReference>
<evidence type="ECO:0000256" key="6">
    <source>
        <dbReference type="ARBA" id="ARBA00023136"/>
    </source>
</evidence>
<keyword evidence="9" id="KW-1185">Reference proteome</keyword>
<proteinExistence type="inferred from homology"/>
<dbReference type="Proteomes" id="UP001218218">
    <property type="component" value="Unassembled WGS sequence"/>
</dbReference>
<dbReference type="PROSITE" id="PS51257">
    <property type="entry name" value="PROKAR_LIPOPROTEIN"/>
    <property type="match status" value="1"/>
</dbReference>
<dbReference type="PANTHER" id="PTHR40021:SF1">
    <property type="entry name" value="DEFECT AT LOW TEMPERATURE PROTEIN 1"/>
    <property type="match status" value="1"/>
</dbReference>
<evidence type="ECO:0000256" key="1">
    <source>
        <dbReference type="ARBA" id="ARBA00002489"/>
    </source>
</evidence>
<evidence type="ECO:0000256" key="7">
    <source>
        <dbReference type="RuleBase" id="RU367100"/>
    </source>
</evidence>
<feature type="transmembrane region" description="Helical" evidence="7">
    <location>
        <begin position="48"/>
        <end position="69"/>
    </location>
</feature>
<comment type="function">
    <text evidence="1 7">Required for growth under high-pressure and low-temperature conditions.</text>
</comment>